<dbReference type="EMBL" id="CP024962">
    <property type="protein sequence ID" value="ATZ16250.1"/>
    <property type="molecule type" value="Genomic_DNA"/>
</dbReference>
<dbReference type="InterPro" id="IPR030980">
    <property type="entry name" value="PtsS_plasma"/>
</dbReference>
<organism evidence="2 3">
    <name type="scientific">Entomoplasma freundtii</name>
    <dbReference type="NCBI Taxonomy" id="74700"/>
    <lineage>
        <taxon>Bacteria</taxon>
        <taxon>Bacillati</taxon>
        <taxon>Mycoplasmatota</taxon>
        <taxon>Mollicutes</taxon>
        <taxon>Entomoplasmatales</taxon>
        <taxon>Entomoplasmataceae</taxon>
        <taxon>Entomoplasma</taxon>
    </lineage>
</organism>
<reference evidence="2 3" key="1">
    <citation type="submission" date="2017-11" db="EMBL/GenBank/DDBJ databases">
        <title>Genome sequence of Entomoplasma freundtii BARC 318 (ATCC 51999).</title>
        <authorList>
            <person name="Lo W.-S."/>
            <person name="Gasparich G.E."/>
            <person name="Kuo C.-H."/>
        </authorList>
    </citation>
    <scope>NUCLEOTIDE SEQUENCE [LARGE SCALE GENOMIC DNA]</scope>
    <source>
        <strain evidence="2 3">BARC 318</strain>
    </source>
</reference>
<evidence type="ECO:0000313" key="2">
    <source>
        <dbReference type="EMBL" id="ATZ16250.1"/>
    </source>
</evidence>
<dbReference type="AlphaFoldDB" id="A0A2K8NQY1"/>
<feature type="domain" description="PBP" evidence="1">
    <location>
        <begin position="31"/>
        <end position="334"/>
    </location>
</feature>
<accession>A0A2K8NQY1</accession>
<dbReference type="NCBIfam" id="TIGR04505">
    <property type="entry name" value="PtsS_plasma"/>
    <property type="match status" value="1"/>
</dbReference>
<dbReference type="RefSeq" id="WP_100609204.1">
    <property type="nucleotide sequence ID" value="NZ_CP024962.1"/>
</dbReference>
<dbReference type="Pfam" id="PF12849">
    <property type="entry name" value="PBP_like_2"/>
    <property type="match status" value="1"/>
</dbReference>
<sequence>MNKKFLITFSFLLSIILGLWIWTLAIPHDIIDIGGSASVDPLMQKITIRYQKEKKKKFIYSSTGSNTGITNLKKHVYEVAFISKDVPQEDFDQEVKQITLDDFLDGAGNLSETAFIEKMQSKGEGFFYLNFANDPLVFIYNIDRTGLTPEMFHNIQFNLTDDNKLVSNTLLKKIYEHNNPDDLISWYDLAKFFPMDDIDVGALEKVNKKLYVQPYSSTPGSGTWSSFEKLTNGVKPGGATNIYGNNGSIFYQISKSPGAFGYVSMGYAQNIYKYKNLQSVFIHKGGSIWDVKNDGALNPEGKPYPLTRPFNALLHNNPQNKKMTDILKFVYWFATSPAVKDIYKEEGLSQQIINEIKNLPQPNAEFYFIFHINEFYQLENWQRGKQWQ</sequence>
<dbReference type="PANTHER" id="PTHR30570:SF1">
    <property type="entry name" value="PHOSPHATE-BINDING PROTEIN PSTS"/>
    <property type="match status" value="1"/>
</dbReference>
<dbReference type="KEGG" id="efr:EFREU_v1c02230"/>
<keyword evidence="3" id="KW-1185">Reference proteome</keyword>
<dbReference type="InterPro" id="IPR050811">
    <property type="entry name" value="Phosphate_ABC_transporter"/>
</dbReference>
<dbReference type="OrthoDB" id="396902at2"/>
<dbReference type="InterPro" id="IPR024370">
    <property type="entry name" value="PBP_domain"/>
</dbReference>
<evidence type="ECO:0000259" key="1">
    <source>
        <dbReference type="Pfam" id="PF12849"/>
    </source>
</evidence>
<protein>
    <submittedName>
        <fullName evidence="2">Phosphate ABC transporter substrate-binding protein</fullName>
    </submittedName>
</protein>
<dbReference type="Proteomes" id="UP000232222">
    <property type="component" value="Chromosome"/>
</dbReference>
<evidence type="ECO:0000313" key="3">
    <source>
        <dbReference type="Proteomes" id="UP000232222"/>
    </source>
</evidence>
<dbReference type="PANTHER" id="PTHR30570">
    <property type="entry name" value="PERIPLASMIC PHOSPHATE BINDING COMPONENT OF PHOSPHATE ABC TRANSPORTER"/>
    <property type="match status" value="1"/>
</dbReference>
<name>A0A2K8NQY1_9MOLU</name>
<gene>
    <name evidence="2" type="primary">pstS</name>
    <name evidence="2" type="ORF">EFREU_v1c02230</name>
</gene>
<dbReference type="Gene3D" id="3.40.190.10">
    <property type="entry name" value="Periplasmic binding protein-like II"/>
    <property type="match status" value="2"/>
</dbReference>
<dbReference type="SUPFAM" id="SSF53850">
    <property type="entry name" value="Periplasmic binding protein-like II"/>
    <property type="match status" value="1"/>
</dbReference>
<proteinExistence type="predicted"/>